<feature type="compositionally biased region" description="Low complexity" evidence="1">
    <location>
        <begin position="187"/>
        <end position="196"/>
    </location>
</feature>
<feature type="compositionally biased region" description="Polar residues" evidence="1">
    <location>
        <begin position="205"/>
        <end position="215"/>
    </location>
</feature>
<proteinExistence type="predicted"/>
<organism evidence="2 3">
    <name type="scientific">Hypholoma sublateritium (strain FD-334 SS-4)</name>
    <dbReference type="NCBI Taxonomy" id="945553"/>
    <lineage>
        <taxon>Eukaryota</taxon>
        <taxon>Fungi</taxon>
        <taxon>Dikarya</taxon>
        <taxon>Basidiomycota</taxon>
        <taxon>Agaricomycotina</taxon>
        <taxon>Agaricomycetes</taxon>
        <taxon>Agaricomycetidae</taxon>
        <taxon>Agaricales</taxon>
        <taxon>Agaricineae</taxon>
        <taxon>Strophariaceae</taxon>
        <taxon>Hypholoma</taxon>
    </lineage>
</organism>
<protein>
    <submittedName>
        <fullName evidence="2">Uncharacterized protein</fullName>
    </submittedName>
</protein>
<sequence length="279" mass="28416">MDAPATPHQNQIPTKKSTGDMSEHGSLARSQPQHASPPRHASARVDPDANPNLRSAQDSYAAWPPGSGSGSSGIAPLRVRRHESTPAGEGGAMAPPAGGLAPGAPPFVTSASDGSVPRARRGTYDESDAPTTDDEYQVLTARADGEYPARASARGWAAVSASGGASVGSDGEYTPRRHVPPIPAPPGLAVAVSASADGGGAMSPTMKSAGSTSSFARFLTRPKKKATLESEEASESDSAWAASFAKEKKRAEKEKDGRAIAPANAGMSFGMIGAMALSK</sequence>
<evidence type="ECO:0000256" key="1">
    <source>
        <dbReference type="SAM" id="MobiDB-lite"/>
    </source>
</evidence>
<name>A0A0D2L7R8_HYPSF</name>
<feature type="region of interest" description="Disordered" evidence="1">
    <location>
        <begin position="1"/>
        <end position="136"/>
    </location>
</feature>
<dbReference type="AlphaFoldDB" id="A0A0D2L7R8"/>
<feature type="compositionally biased region" description="Acidic residues" evidence="1">
    <location>
        <begin position="125"/>
        <end position="136"/>
    </location>
</feature>
<evidence type="ECO:0000313" key="2">
    <source>
        <dbReference type="EMBL" id="KJA23177.1"/>
    </source>
</evidence>
<feature type="compositionally biased region" description="Low complexity" evidence="1">
    <location>
        <begin position="161"/>
        <end position="171"/>
    </location>
</feature>
<gene>
    <name evidence="2" type="ORF">HYPSUDRAFT_39953</name>
</gene>
<evidence type="ECO:0000313" key="3">
    <source>
        <dbReference type="Proteomes" id="UP000054270"/>
    </source>
</evidence>
<feature type="compositionally biased region" description="Polar residues" evidence="1">
    <location>
        <begin position="7"/>
        <end position="16"/>
    </location>
</feature>
<accession>A0A0D2L7R8</accession>
<reference evidence="3" key="1">
    <citation type="submission" date="2014-04" db="EMBL/GenBank/DDBJ databases">
        <title>Evolutionary Origins and Diversification of the Mycorrhizal Mutualists.</title>
        <authorList>
            <consortium name="DOE Joint Genome Institute"/>
            <consortium name="Mycorrhizal Genomics Consortium"/>
            <person name="Kohler A."/>
            <person name="Kuo A."/>
            <person name="Nagy L.G."/>
            <person name="Floudas D."/>
            <person name="Copeland A."/>
            <person name="Barry K.W."/>
            <person name="Cichocki N."/>
            <person name="Veneault-Fourrey C."/>
            <person name="LaButti K."/>
            <person name="Lindquist E.A."/>
            <person name="Lipzen A."/>
            <person name="Lundell T."/>
            <person name="Morin E."/>
            <person name="Murat C."/>
            <person name="Riley R."/>
            <person name="Ohm R."/>
            <person name="Sun H."/>
            <person name="Tunlid A."/>
            <person name="Henrissat B."/>
            <person name="Grigoriev I.V."/>
            <person name="Hibbett D.S."/>
            <person name="Martin F."/>
        </authorList>
    </citation>
    <scope>NUCLEOTIDE SEQUENCE [LARGE SCALE GENOMIC DNA]</scope>
    <source>
        <strain evidence="3">FD-334 SS-4</strain>
    </source>
</reference>
<feature type="region of interest" description="Disordered" evidence="1">
    <location>
        <begin position="161"/>
        <end position="216"/>
    </location>
</feature>
<keyword evidence="3" id="KW-1185">Reference proteome</keyword>
<dbReference type="EMBL" id="KN817544">
    <property type="protein sequence ID" value="KJA23177.1"/>
    <property type="molecule type" value="Genomic_DNA"/>
</dbReference>
<dbReference type="Proteomes" id="UP000054270">
    <property type="component" value="Unassembled WGS sequence"/>
</dbReference>